<dbReference type="Proteomes" id="UP000187283">
    <property type="component" value="Unassembled WGS sequence"/>
</dbReference>
<name>A0A1R1XJY4_9FUNG</name>
<comment type="caution">
    <text evidence="2">The sequence shown here is derived from an EMBL/GenBank/DDBJ whole genome shotgun (WGS) entry which is preliminary data.</text>
</comment>
<dbReference type="Pfam" id="PF14033">
    <property type="entry name" value="DUF4246"/>
    <property type="match status" value="1"/>
</dbReference>
<dbReference type="PANTHER" id="PTHR33119">
    <property type="entry name" value="IFI3P"/>
    <property type="match status" value="1"/>
</dbReference>
<sequence length="518" mass="59077">MQELSPIFSPCAIKYAFDELDYHANNFSTCNVLPGPVDRTFISDTVIPLNLNESLICLASKLEAAMKKNLNIQLYPNNQTLDLIDPSLYPVVFGETRAISKNLEPDHVVDWKSVIGAGDISNVIHNLHNNLNSTTHSTNSVAKYDCYSSKYQWLPTEFGIDSAGNAKILSYINNLHPDTHKELYTTIEKIFQLFIPLIQNTLIDSITSNIINRSPRIPTDSYYDESFEEFSERICISEGLLTKTQSLNSKSDKFDIDDLEIDIIEDLYDRYDEEKIVEPPNNINFDPARLLNNQTTIDLSNTRLQVFVKIESITLTPENPKYHGELYHVDGIQNECIASSAIYVYDLNNVSETQLDFCVQVVDPSFEYDSDMAVELIYDLDFEGKNCFQRIGHINANLNKCIAYPNIYKHKLSPFELIDDTKPGHCKLLYFFLVDPSKRIISSAIVPPQQKSWFCTELNKSQNKVNSLPYEISQLIFNKLNWPMSSAIANDHRVKLINERNALLAKNSKSQSNIYNAM</sequence>
<gene>
    <name evidence="2" type="ORF">AYI70_g7602</name>
</gene>
<reference evidence="2 3" key="1">
    <citation type="submission" date="2017-01" db="EMBL/GenBank/DDBJ databases">
        <authorList>
            <person name="Mah S.A."/>
            <person name="Swanson W.J."/>
            <person name="Moy G.W."/>
            <person name="Vacquier V.D."/>
        </authorList>
    </citation>
    <scope>NUCLEOTIDE SEQUENCE [LARGE SCALE GENOMIC DNA]</scope>
    <source>
        <strain evidence="2 3">GSMNP</strain>
    </source>
</reference>
<dbReference type="InterPro" id="IPR049192">
    <property type="entry name" value="DUF4246_C"/>
</dbReference>
<evidence type="ECO:0000313" key="2">
    <source>
        <dbReference type="EMBL" id="OMJ14920.1"/>
    </source>
</evidence>
<keyword evidence="3" id="KW-1185">Reference proteome</keyword>
<dbReference type="InterPro" id="IPR025340">
    <property type="entry name" value="DUF4246"/>
</dbReference>
<organism evidence="2 3">
    <name type="scientific">Smittium culicis</name>
    <dbReference type="NCBI Taxonomy" id="133412"/>
    <lineage>
        <taxon>Eukaryota</taxon>
        <taxon>Fungi</taxon>
        <taxon>Fungi incertae sedis</taxon>
        <taxon>Zoopagomycota</taxon>
        <taxon>Kickxellomycotina</taxon>
        <taxon>Harpellomycetes</taxon>
        <taxon>Harpellales</taxon>
        <taxon>Legeriomycetaceae</taxon>
        <taxon>Smittium</taxon>
    </lineage>
</organism>
<dbReference type="STRING" id="133412.A0A1R1XJY4"/>
<dbReference type="PANTHER" id="PTHR33119:SF1">
    <property type="entry name" value="FE2OG DIOXYGENASE DOMAIN-CONTAINING PROTEIN"/>
    <property type="match status" value="1"/>
</dbReference>
<accession>A0A1R1XJY4</accession>
<evidence type="ECO:0000259" key="1">
    <source>
        <dbReference type="Pfam" id="PF14033"/>
    </source>
</evidence>
<proteinExistence type="predicted"/>
<dbReference type="AlphaFoldDB" id="A0A1R1XJY4"/>
<feature type="domain" description="DUF4246" evidence="1">
    <location>
        <begin position="12"/>
        <end position="454"/>
    </location>
</feature>
<protein>
    <recommendedName>
        <fullName evidence="1">DUF4246 domain-containing protein</fullName>
    </recommendedName>
</protein>
<dbReference type="EMBL" id="LSSN01002851">
    <property type="protein sequence ID" value="OMJ14920.1"/>
    <property type="molecule type" value="Genomic_DNA"/>
</dbReference>
<evidence type="ECO:0000313" key="3">
    <source>
        <dbReference type="Proteomes" id="UP000187283"/>
    </source>
</evidence>
<dbReference type="OrthoDB" id="415532at2759"/>